<feature type="compositionally biased region" description="Basic and acidic residues" evidence="1">
    <location>
        <begin position="230"/>
        <end position="262"/>
    </location>
</feature>
<accession>A0A8H7GYB1</accession>
<feature type="compositionally biased region" description="Low complexity" evidence="1">
    <location>
        <begin position="55"/>
        <end position="64"/>
    </location>
</feature>
<feature type="compositionally biased region" description="Polar residues" evidence="1">
    <location>
        <begin position="7"/>
        <end position="21"/>
    </location>
</feature>
<evidence type="ECO:0000313" key="3">
    <source>
        <dbReference type="Proteomes" id="UP000650582"/>
    </source>
</evidence>
<feature type="compositionally biased region" description="Low complexity" evidence="1">
    <location>
        <begin position="135"/>
        <end position="154"/>
    </location>
</feature>
<proteinExistence type="predicted"/>
<feature type="region of interest" description="Disordered" evidence="1">
    <location>
        <begin position="1"/>
        <end position="69"/>
    </location>
</feature>
<name>A0A8H7GYB1_9AGAM</name>
<comment type="caution">
    <text evidence="2">The sequence shown here is derived from an EMBL/GenBank/DDBJ whole genome shotgun (WGS) entry which is preliminary data.</text>
</comment>
<reference evidence="2" key="1">
    <citation type="submission" date="2020-09" db="EMBL/GenBank/DDBJ databases">
        <title>Comparative genome analyses of four rice-infecting Rhizoctonia solani isolates reveal extensive enrichment of homogalacturonan modification genes.</title>
        <authorList>
            <person name="Lee D.-Y."/>
            <person name="Jeon J."/>
            <person name="Kim K.-T."/>
            <person name="Cheong K."/>
            <person name="Song H."/>
            <person name="Choi G."/>
            <person name="Ko J."/>
            <person name="Opiyo S.O."/>
            <person name="Zuo S."/>
            <person name="Madhav S."/>
            <person name="Lee Y.-H."/>
            <person name="Wang G.-L."/>
        </authorList>
    </citation>
    <scope>NUCLEOTIDE SEQUENCE</scope>
    <source>
        <strain evidence="2">AG1-IA YN-7</strain>
    </source>
</reference>
<gene>
    <name evidence="2" type="ORF">RHS04_09556</name>
</gene>
<protein>
    <submittedName>
        <fullName evidence="2">Uncharacterized protein</fullName>
    </submittedName>
</protein>
<sequence>MVKHTDSTSAMNGSPVSNQAPEQERVQPLAKKKSKRPSRTLELPFIPSDSHKDVSSTMSPSPTTTRRRATLTPYQAWRHATDSFFPPDPYVHDEWTHCSEEVIQEVSSDSSVTSKSTTLNSNDVLTPASSGACISTTPYTTPTSGSRSRSGSYTGVHYSTAHRRVPSSPSFRSTLTLAPHTYFDRPPSPSSSVSSRCSEPPVSAGLSLSELLASTNTGSFGEQPDDEVEGLARRETQREERKQAMRERHAAIRERREREKWAKAQTRC</sequence>
<dbReference type="Proteomes" id="UP000650582">
    <property type="component" value="Unassembled WGS sequence"/>
</dbReference>
<dbReference type="AlphaFoldDB" id="A0A8H7GYB1"/>
<dbReference type="EMBL" id="JACYCC010000398">
    <property type="protein sequence ID" value="KAF8666600.1"/>
    <property type="molecule type" value="Genomic_DNA"/>
</dbReference>
<organism evidence="2 3">
    <name type="scientific">Rhizoctonia solani</name>
    <dbReference type="NCBI Taxonomy" id="456999"/>
    <lineage>
        <taxon>Eukaryota</taxon>
        <taxon>Fungi</taxon>
        <taxon>Dikarya</taxon>
        <taxon>Basidiomycota</taxon>
        <taxon>Agaricomycotina</taxon>
        <taxon>Agaricomycetes</taxon>
        <taxon>Cantharellales</taxon>
        <taxon>Ceratobasidiaceae</taxon>
        <taxon>Rhizoctonia</taxon>
    </lineage>
</organism>
<feature type="region of interest" description="Disordered" evidence="1">
    <location>
        <begin position="128"/>
        <end position="154"/>
    </location>
</feature>
<evidence type="ECO:0000256" key="1">
    <source>
        <dbReference type="SAM" id="MobiDB-lite"/>
    </source>
</evidence>
<feature type="compositionally biased region" description="Low complexity" evidence="1">
    <location>
        <begin position="190"/>
        <end position="214"/>
    </location>
</feature>
<evidence type="ECO:0000313" key="2">
    <source>
        <dbReference type="EMBL" id="KAF8666600.1"/>
    </source>
</evidence>
<feature type="region of interest" description="Disordered" evidence="1">
    <location>
        <begin position="182"/>
        <end position="268"/>
    </location>
</feature>